<feature type="region of interest" description="Disordered" evidence="1">
    <location>
        <begin position="222"/>
        <end position="249"/>
    </location>
</feature>
<feature type="region of interest" description="Disordered" evidence="1">
    <location>
        <begin position="1"/>
        <end position="42"/>
    </location>
</feature>
<organism evidence="2 3">
    <name type="scientific">Paraphaeosphaeria sporulosa</name>
    <dbReference type="NCBI Taxonomy" id="1460663"/>
    <lineage>
        <taxon>Eukaryota</taxon>
        <taxon>Fungi</taxon>
        <taxon>Dikarya</taxon>
        <taxon>Ascomycota</taxon>
        <taxon>Pezizomycotina</taxon>
        <taxon>Dothideomycetes</taxon>
        <taxon>Pleosporomycetidae</taxon>
        <taxon>Pleosporales</taxon>
        <taxon>Massarineae</taxon>
        <taxon>Didymosphaeriaceae</taxon>
        <taxon>Paraphaeosphaeria</taxon>
    </lineage>
</organism>
<reference evidence="2 3" key="1">
    <citation type="submission" date="2016-05" db="EMBL/GenBank/DDBJ databases">
        <title>Comparative analysis of secretome profiles of manganese(II)-oxidizing ascomycete fungi.</title>
        <authorList>
            <consortium name="DOE Joint Genome Institute"/>
            <person name="Zeiner C.A."/>
            <person name="Purvine S.O."/>
            <person name="Zink E.M."/>
            <person name="Wu S."/>
            <person name="Pasa-Tolic L."/>
            <person name="Chaput D.L."/>
            <person name="Haridas S."/>
            <person name="Grigoriev I.V."/>
            <person name="Santelli C.M."/>
            <person name="Hansel C.M."/>
        </authorList>
    </citation>
    <scope>NUCLEOTIDE SEQUENCE [LARGE SCALE GENOMIC DNA]</scope>
    <source>
        <strain evidence="2 3">AP3s5-JAC2a</strain>
    </source>
</reference>
<dbReference type="EMBL" id="KV441564">
    <property type="protein sequence ID" value="OAF98801.1"/>
    <property type="molecule type" value="Genomic_DNA"/>
</dbReference>
<evidence type="ECO:0000313" key="3">
    <source>
        <dbReference type="Proteomes" id="UP000077069"/>
    </source>
</evidence>
<dbReference type="GeneID" id="28767285"/>
<dbReference type="OrthoDB" id="3797230at2759"/>
<sequence length="361" mass="40203">MPPSTRHKNYGAARKTRGTATPHMKRGSCRVSEQARKPAVPRVTPFVRKRSTQAKASVRDFIDHGDHEDQKPVEIVDTTLPKDDKERETWARKLYIALLNGPRLSPETAGTTAWEVLESTENLFRDGPSVGLIRDNAASAIVEQLKTVTFGQYFEDLLRFVDEQRVKSDVIGYSAEGLLMKIARVKRSNAAATAPEVDAIPQSRKAQETTAKYIDLTMELYEDETSDDTDASEDDVGSDQERREGHGKSLTVAPVFTRVIKLKEAEVNMLEDVPTHTKSLTGLPTRTVPHNAAAIDLTEISESEGRADMESHNAMKDGKSARSSANEADVHRASYFDPDPFWMVHLETMRNKRRSAAARKG</sequence>
<name>A0A177BVP8_9PLEO</name>
<proteinExistence type="predicted"/>
<keyword evidence="3" id="KW-1185">Reference proteome</keyword>
<gene>
    <name evidence="2" type="ORF">CC84DRAFT_1233973</name>
</gene>
<feature type="compositionally biased region" description="Acidic residues" evidence="1">
    <location>
        <begin position="222"/>
        <end position="238"/>
    </location>
</feature>
<protein>
    <submittedName>
        <fullName evidence="2">Uncharacterized protein</fullName>
    </submittedName>
</protein>
<dbReference type="AlphaFoldDB" id="A0A177BVP8"/>
<dbReference type="RefSeq" id="XP_018029167.1">
    <property type="nucleotide sequence ID" value="XM_018183799.1"/>
</dbReference>
<dbReference type="InParanoid" id="A0A177BVP8"/>
<accession>A0A177BVP8</accession>
<dbReference type="Proteomes" id="UP000077069">
    <property type="component" value="Unassembled WGS sequence"/>
</dbReference>
<feature type="compositionally biased region" description="Basic residues" evidence="1">
    <location>
        <begin position="1"/>
        <end position="28"/>
    </location>
</feature>
<evidence type="ECO:0000256" key="1">
    <source>
        <dbReference type="SAM" id="MobiDB-lite"/>
    </source>
</evidence>
<evidence type="ECO:0000313" key="2">
    <source>
        <dbReference type="EMBL" id="OAF98801.1"/>
    </source>
</evidence>